<dbReference type="EMBL" id="BMXF01000004">
    <property type="protein sequence ID" value="GHB80932.1"/>
    <property type="molecule type" value="Genomic_DNA"/>
</dbReference>
<reference evidence="2 3" key="1">
    <citation type="journal article" date="2014" name="Int. J. Syst. Evol. Microbiol.">
        <title>Complete genome sequence of Corynebacterium casei LMG S-19264T (=DSM 44701T), isolated from a smear-ripened cheese.</title>
        <authorList>
            <consortium name="US DOE Joint Genome Institute (JGI-PGF)"/>
            <person name="Walter F."/>
            <person name="Albersmeier A."/>
            <person name="Kalinowski J."/>
            <person name="Ruckert C."/>
        </authorList>
    </citation>
    <scope>NUCLEOTIDE SEQUENCE [LARGE SCALE GENOMIC DNA]</scope>
    <source>
        <strain evidence="2 3">KCTC 12866</strain>
    </source>
</reference>
<dbReference type="InterPro" id="IPR036237">
    <property type="entry name" value="Xyl_isomerase-like_sf"/>
</dbReference>
<dbReference type="InterPro" id="IPR013022">
    <property type="entry name" value="Xyl_isomerase-like_TIM-brl"/>
</dbReference>
<protein>
    <recommendedName>
        <fullName evidence="1">Xylose isomerase-like TIM barrel domain-containing protein</fullName>
    </recommendedName>
</protein>
<dbReference type="AlphaFoldDB" id="A0A8J3GBZ0"/>
<sequence>MEMLKLGINSAILADFNLEHTVNFAAHHGFGCVEVMCWPRDNDDSRRYAGVSHIDIHNLDERKINDIHYILRSANVSISALGYYPNPLDPDPKKSEPGIDHIKELIRAAAKLNVPVVTTFIGRDPAKNIADNLKTFADVWPGIVKVAEENNIKIAIENCPMFFTNDEWPGGKNLAISPAVWTKMFEIIPSRCFGLNYDPSHMVWQMMDEVKPIYQFKDRLHHIHLKDVRVYKDKLDQVGILANPLEYHSPKLPGLGDVNWRGFFAALTDVRYRGPVVIEVEDKAYEANITDVKSAILTSRNYVNQFLG</sequence>
<dbReference type="Gene3D" id="3.20.20.150">
    <property type="entry name" value="Divalent-metal-dependent TIM barrel enzymes"/>
    <property type="match status" value="1"/>
</dbReference>
<keyword evidence="3" id="KW-1185">Reference proteome</keyword>
<feature type="domain" description="Xylose isomerase-like TIM barrel" evidence="1">
    <location>
        <begin position="23"/>
        <end position="284"/>
    </location>
</feature>
<gene>
    <name evidence="2" type="ORF">GCM10007390_39460</name>
</gene>
<evidence type="ECO:0000259" key="1">
    <source>
        <dbReference type="Pfam" id="PF01261"/>
    </source>
</evidence>
<proteinExistence type="predicted"/>
<dbReference type="InterPro" id="IPR050312">
    <property type="entry name" value="IolE/XylAMocC-like"/>
</dbReference>
<dbReference type="PANTHER" id="PTHR12110">
    <property type="entry name" value="HYDROXYPYRUVATE ISOMERASE"/>
    <property type="match status" value="1"/>
</dbReference>
<dbReference type="Proteomes" id="UP000598271">
    <property type="component" value="Unassembled WGS sequence"/>
</dbReference>
<name>A0A8J3GBZ0_9BACT</name>
<organism evidence="2 3">
    <name type="scientific">Persicitalea jodogahamensis</name>
    <dbReference type="NCBI Taxonomy" id="402147"/>
    <lineage>
        <taxon>Bacteria</taxon>
        <taxon>Pseudomonadati</taxon>
        <taxon>Bacteroidota</taxon>
        <taxon>Cytophagia</taxon>
        <taxon>Cytophagales</taxon>
        <taxon>Spirosomataceae</taxon>
        <taxon>Persicitalea</taxon>
    </lineage>
</organism>
<dbReference type="SUPFAM" id="SSF51658">
    <property type="entry name" value="Xylose isomerase-like"/>
    <property type="match status" value="1"/>
</dbReference>
<evidence type="ECO:0000313" key="3">
    <source>
        <dbReference type="Proteomes" id="UP000598271"/>
    </source>
</evidence>
<comment type="caution">
    <text evidence="2">The sequence shown here is derived from an EMBL/GenBank/DDBJ whole genome shotgun (WGS) entry which is preliminary data.</text>
</comment>
<dbReference type="PANTHER" id="PTHR12110:SF21">
    <property type="entry name" value="XYLOSE ISOMERASE-LIKE TIM BARREL DOMAIN-CONTAINING PROTEIN"/>
    <property type="match status" value="1"/>
</dbReference>
<dbReference type="Pfam" id="PF01261">
    <property type="entry name" value="AP_endonuc_2"/>
    <property type="match status" value="1"/>
</dbReference>
<evidence type="ECO:0000313" key="2">
    <source>
        <dbReference type="EMBL" id="GHB80932.1"/>
    </source>
</evidence>
<accession>A0A8J3GBZ0</accession>